<keyword evidence="2 7" id="KW-0812">Transmembrane</keyword>
<proteinExistence type="predicted"/>
<dbReference type="AlphaFoldDB" id="A0AAP2D425"/>
<feature type="transmembrane region" description="Helical" evidence="7">
    <location>
        <begin position="278"/>
        <end position="295"/>
    </location>
</feature>
<comment type="subcellular location">
    <subcellularLocation>
        <location evidence="1">Endomembrane system</location>
        <topology evidence="1">Multi-pass membrane protein</topology>
    </subcellularLocation>
</comment>
<dbReference type="Pfam" id="PF22777">
    <property type="entry name" value="VKGC_lumenal_dom"/>
    <property type="match status" value="1"/>
</dbReference>
<dbReference type="Proteomes" id="UP001319180">
    <property type="component" value="Unassembled WGS sequence"/>
</dbReference>
<evidence type="ECO:0000313" key="9">
    <source>
        <dbReference type="EMBL" id="MBT1684933.1"/>
    </source>
</evidence>
<dbReference type="InterPro" id="IPR053934">
    <property type="entry name" value="HTTM_dom"/>
</dbReference>
<feature type="transmembrane region" description="Helical" evidence="7">
    <location>
        <begin position="96"/>
        <end position="114"/>
    </location>
</feature>
<dbReference type="InterPro" id="IPR007782">
    <property type="entry name" value="VKG_COase"/>
</dbReference>
<dbReference type="PANTHER" id="PTHR12639:SF7">
    <property type="entry name" value="HTTM DOMAIN-CONTAINING PROTEIN"/>
    <property type="match status" value="1"/>
</dbReference>
<dbReference type="PANTHER" id="PTHR12639">
    <property type="entry name" value="VITAMIN K-DEPENDENT GAMMA-CARBOXYLASE"/>
    <property type="match status" value="1"/>
</dbReference>
<protein>
    <submittedName>
        <fullName evidence="9">HTTM domain-containing protein</fullName>
    </submittedName>
</protein>
<evidence type="ECO:0000313" key="10">
    <source>
        <dbReference type="Proteomes" id="UP001319180"/>
    </source>
</evidence>
<evidence type="ECO:0000256" key="5">
    <source>
        <dbReference type="ARBA" id="ARBA00023157"/>
    </source>
</evidence>
<dbReference type="InterPro" id="IPR011020">
    <property type="entry name" value="HTTM-like"/>
</dbReference>
<keyword evidence="4 7" id="KW-0472">Membrane</keyword>
<dbReference type="EMBL" id="JAHESC010000001">
    <property type="protein sequence ID" value="MBT1684933.1"/>
    <property type="molecule type" value="Genomic_DNA"/>
</dbReference>
<organism evidence="9 10">
    <name type="scientific">Dawidia soli</name>
    <dbReference type="NCBI Taxonomy" id="2782352"/>
    <lineage>
        <taxon>Bacteria</taxon>
        <taxon>Pseudomonadati</taxon>
        <taxon>Bacteroidota</taxon>
        <taxon>Cytophagia</taxon>
        <taxon>Cytophagales</taxon>
        <taxon>Chryseotaleaceae</taxon>
        <taxon>Dawidia</taxon>
    </lineage>
</organism>
<comment type="caution">
    <text evidence="9">The sequence shown here is derived from an EMBL/GenBank/DDBJ whole genome shotgun (WGS) entry which is preliminary data.</text>
</comment>
<evidence type="ECO:0000256" key="6">
    <source>
        <dbReference type="ARBA" id="ARBA00023239"/>
    </source>
</evidence>
<feature type="transmembrane region" description="Helical" evidence="7">
    <location>
        <begin position="35"/>
        <end position="58"/>
    </location>
</feature>
<evidence type="ECO:0000256" key="7">
    <source>
        <dbReference type="SAM" id="Phobius"/>
    </source>
</evidence>
<evidence type="ECO:0000259" key="8">
    <source>
        <dbReference type="SMART" id="SM00752"/>
    </source>
</evidence>
<dbReference type="SMART" id="SM00752">
    <property type="entry name" value="HTTM"/>
    <property type="match status" value="1"/>
</dbReference>
<accession>A0AAP2D425</accession>
<feature type="transmembrane region" description="Helical" evidence="7">
    <location>
        <begin position="70"/>
        <end position="90"/>
    </location>
</feature>
<dbReference type="GO" id="GO:0012505">
    <property type="term" value="C:endomembrane system"/>
    <property type="evidence" value="ECO:0007669"/>
    <property type="project" value="UniProtKB-SubCell"/>
</dbReference>
<name>A0AAP2D425_9BACT</name>
<evidence type="ECO:0000256" key="2">
    <source>
        <dbReference type="ARBA" id="ARBA00022692"/>
    </source>
</evidence>
<dbReference type="GO" id="GO:0019842">
    <property type="term" value="F:vitamin binding"/>
    <property type="evidence" value="ECO:0007669"/>
    <property type="project" value="TreeGrafter"/>
</dbReference>
<keyword evidence="5" id="KW-1015">Disulfide bond</keyword>
<keyword evidence="10" id="KW-1185">Reference proteome</keyword>
<feature type="transmembrane region" description="Helical" evidence="7">
    <location>
        <begin position="135"/>
        <end position="153"/>
    </location>
</feature>
<feature type="transmembrane region" description="Helical" evidence="7">
    <location>
        <begin position="239"/>
        <end position="257"/>
    </location>
</feature>
<sequence length="421" mass="48631">MVLFRIFFGLLIFLEVVGAFITGWIQETFVAPQHALPFIGFEWLTLPAPLAVYIYYGLIAAAGLCIMLGLYYRAAAVAFTLLWWGCYLMQKVHYNNHYYLLILLGLFMVAVPAHRYRSLDVRRNPSLLQHTCPRWCVLIFCLQVGLVFTYASLAKLYPDWLAGKPIAIWFDAKAHYPVLGPLFGQAWFRTFIIYGGIFFDLLITPLLLWRRTRVLGFVLCIIFNIFNSITFQIGGFPYLMIALTLFFFPPETIRKIFFRKKMSAQPANKVYTARHKNWVTTALALYFMVQLLLPLRHMLFRGSVFWTEEGHRMAWHMMLRTKSGHLSFEARTANGQSVPVQLRDYFTNLQIRAISRSPDMIWQAAQIILRDLRAKGHADVALYAHSQVSLNGAPLKTFVDPTADFAKISWKPFQRSAWIVD</sequence>
<evidence type="ECO:0000256" key="4">
    <source>
        <dbReference type="ARBA" id="ARBA00023136"/>
    </source>
</evidence>
<feature type="transmembrane region" description="Helical" evidence="7">
    <location>
        <begin position="186"/>
        <end position="207"/>
    </location>
</feature>
<dbReference type="InterPro" id="IPR053935">
    <property type="entry name" value="VKGC_lumenal_dom"/>
</dbReference>
<reference evidence="9 10" key="1">
    <citation type="submission" date="2021-05" db="EMBL/GenBank/DDBJ databases">
        <title>A Polyphasic approach of four new species of the genus Ohtaekwangia: Ohtaekwangia histidinii sp. nov., Ohtaekwangia cretensis sp. nov., Ohtaekwangia indiensis sp. nov., Ohtaekwangia reichenbachii sp. nov. from diverse environment.</title>
        <authorList>
            <person name="Octaviana S."/>
        </authorList>
    </citation>
    <scope>NUCLEOTIDE SEQUENCE [LARGE SCALE GENOMIC DNA]</scope>
    <source>
        <strain evidence="9 10">PWU37</strain>
    </source>
</reference>
<gene>
    <name evidence="9" type="ORF">KK078_00120</name>
</gene>
<feature type="domain" description="HTTM-like" evidence="8">
    <location>
        <begin position="1"/>
        <end position="252"/>
    </location>
</feature>
<dbReference type="GO" id="GO:0008488">
    <property type="term" value="F:gamma-glutamyl carboxylase activity"/>
    <property type="evidence" value="ECO:0007669"/>
    <property type="project" value="InterPro"/>
</dbReference>
<keyword evidence="3 7" id="KW-1133">Transmembrane helix</keyword>
<evidence type="ECO:0000256" key="3">
    <source>
        <dbReference type="ARBA" id="ARBA00022989"/>
    </source>
</evidence>
<keyword evidence="6" id="KW-0456">Lyase</keyword>
<feature type="transmembrane region" description="Helical" evidence="7">
    <location>
        <begin position="214"/>
        <end position="233"/>
    </location>
</feature>
<evidence type="ECO:0000256" key="1">
    <source>
        <dbReference type="ARBA" id="ARBA00004127"/>
    </source>
</evidence>
<dbReference type="Pfam" id="PF05090">
    <property type="entry name" value="HTTM"/>
    <property type="match status" value="1"/>
</dbReference>